<dbReference type="EMBL" id="MU277284">
    <property type="protein sequence ID" value="KAI0055653.1"/>
    <property type="molecule type" value="Genomic_DNA"/>
</dbReference>
<reference evidence="1" key="2">
    <citation type="journal article" date="2022" name="New Phytol.">
        <title>Evolutionary transition to the ectomycorrhizal habit in the genomes of a hyperdiverse lineage of mushroom-forming fungi.</title>
        <authorList>
            <person name="Looney B."/>
            <person name="Miyauchi S."/>
            <person name="Morin E."/>
            <person name="Drula E."/>
            <person name="Courty P.E."/>
            <person name="Kohler A."/>
            <person name="Kuo A."/>
            <person name="LaButti K."/>
            <person name="Pangilinan J."/>
            <person name="Lipzen A."/>
            <person name="Riley R."/>
            <person name="Andreopoulos W."/>
            <person name="He G."/>
            <person name="Johnson J."/>
            <person name="Nolan M."/>
            <person name="Tritt A."/>
            <person name="Barry K.W."/>
            <person name="Grigoriev I.V."/>
            <person name="Nagy L.G."/>
            <person name="Hibbett D."/>
            <person name="Henrissat B."/>
            <person name="Matheny P.B."/>
            <person name="Labbe J."/>
            <person name="Martin F.M."/>
        </authorList>
    </citation>
    <scope>NUCLEOTIDE SEQUENCE</scope>
    <source>
        <strain evidence="1">HHB10654</strain>
    </source>
</reference>
<sequence length="178" mass="20024">MSAFRQTNLSATPANFLLAESKQSPSRSSKYYLPSHLSSRYTNTSEYTDAALPATLLILRRTRETFGRVRGLCRMRYSLCAVLGIYNSYPHSEPWSPPWIYPIHASPSVDPPAAPATNPHPRYLLSTQSLPFVSPRTWHTIIYPAFNSTPRLPRQPLLGPPPPPNRISAWMSQNKEGC</sequence>
<protein>
    <submittedName>
        <fullName evidence="1">Uncharacterized protein</fullName>
    </submittedName>
</protein>
<name>A0ACB8SHC4_9AGAM</name>
<evidence type="ECO:0000313" key="2">
    <source>
        <dbReference type="Proteomes" id="UP000814140"/>
    </source>
</evidence>
<proteinExistence type="predicted"/>
<reference evidence="1" key="1">
    <citation type="submission" date="2021-03" db="EMBL/GenBank/DDBJ databases">
        <authorList>
            <consortium name="DOE Joint Genome Institute"/>
            <person name="Ahrendt S."/>
            <person name="Looney B.P."/>
            <person name="Miyauchi S."/>
            <person name="Morin E."/>
            <person name="Drula E."/>
            <person name="Courty P.E."/>
            <person name="Chicoki N."/>
            <person name="Fauchery L."/>
            <person name="Kohler A."/>
            <person name="Kuo A."/>
            <person name="Labutti K."/>
            <person name="Pangilinan J."/>
            <person name="Lipzen A."/>
            <person name="Riley R."/>
            <person name="Andreopoulos W."/>
            <person name="He G."/>
            <person name="Johnson J."/>
            <person name="Barry K.W."/>
            <person name="Grigoriev I.V."/>
            <person name="Nagy L."/>
            <person name="Hibbett D."/>
            <person name="Henrissat B."/>
            <person name="Matheny P.B."/>
            <person name="Labbe J."/>
            <person name="Martin F."/>
        </authorList>
    </citation>
    <scope>NUCLEOTIDE SEQUENCE</scope>
    <source>
        <strain evidence="1">HHB10654</strain>
    </source>
</reference>
<evidence type="ECO:0000313" key="1">
    <source>
        <dbReference type="EMBL" id="KAI0055653.1"/>
    </source>
</evidence>
<comment type="caution">
    <text evidence="1">The sequence shown here is derived from an EMBL/GenBank/DDBJ whole genome shotgun (WGS) entry which is preliminary data.</text>
</comment>
<organism evidence="1 2">
    <name type="scientific">Artomyces pyxidatus</name>
    <dbReference type="NCBI Taxonomy" id="48021"/>
    <lineage>
        <taxon>Eukaryota</taxon>
        <taxon>Fungi</taxon>
        <taxon>Dikarya</taxon>
        <taxon>Basidiomycota</taxon>
        <taxon>Agaricomycotina</taxon>
        <taxon>Agaricomycetes</taxon>
        <taxon>Russulales</taxon>
        <taxon>Auriscalpiaceae</taxon>
        <taxon>Artomyces</taxon>
    </lineage>
</organism>
<gene>
    <name evidence="1" type="ORF">BV25DRAFT_1736234</name>
</gene>
<keyword evidence="2" id="KW-1185">Reference proteome</keyword>
<accession>A0ACB8SHC4</accession>
<dbReference type="Proteomes" id="UP000814140">
    <property type="component" value="Unassembled WGS sequence"/>
</dbReference>